<accession>A0A9W8B554</accession>
<keyword evidence="4" id="KW-1185">Reference proteome</keyword>
<feature type="compositionally biased region" description="Polar residues" evidence="1">
    <location>
        <begin position="30"/>
        <end position="39"/>
    </location>
</feature>
<dbReference type="EMBL" id="JANBQB010000423">
    <property type="protein sequence ID" value="KAJ1976524.1"/>
    <property type="molecule type" value="Genomic_DNA"/>
</dbReference>
<dbReference type="AlphaFoldDB" id="A0A9W8B554"/>
<dbReference type="Proteomes" id="UP001151582">
    <property type="component" value="Unassembled WGS sequence"/>
</dbReference>
<feature type="signal peptide" evidence="2">
    <location>
        <begin position="1"/>
        <end position="20"/>
    </location>
</feature>
<sequence length="435" mass="49166">MARITLWFLATMAAVGLARAATLPEKDVDTTNANPQLHSADTKEQDRPPLLKLPSELFHNVVIELPIEAANSLELASELSLMSVKDQLDLYGGKVFYDLRRKLDLPDVMGLSAEVGLRTLLDGAQLEYRGLTGKFLEYIYFVVSNENSKQEYFVDHFPGLFQNDLFWELDLPPFVASWISIQLQEHDIPPNNVQHSLANLGLTSGPKYIVGVIKALFAMLKNKDDLLKEFEAMVQQVPEEPQGDQDVASTDQASAAIVGSEPDEAQVDQVVVLTDQKQKERAQALSREFRAFIDRFWLEVIGGGKKEQLCYFLSNMLAFDVIPRILGQVLESGNYDKALELARQVSQLPDFTEFVKECQANAPNYFEFIMMYATMQKLDGFEALLPDAQRDGNVDVSFLYNCFEGFEEDFSLDVWKDIFGLELPLNFSEWQVCQD</sequence>
<proteinExistence type="predicted"/>
<evidence type="ECO:0000256" key="2">
    <source>
        <dbReference type="SAM" id="SignalP"/>
    </source>
</evidence>
<name>A0A9W8B554_9FUNG</name>
<comment type="caution">
    <text evidence="3">The sequence shown here is derived from an EMBL/GenBank/DDBJ whole genome shotgun (WGS) entry which is preliminary data.</text>
</comment>
<reference evidence="3" key="1">
    <citation type="submission" date="2022-07" db="EMBL/GenBank/DDBJ databases">
        <title>Phylogenomic reconstructions and comparative analyses of Kickxellomycotina fungi.</title>
        <authorList>
            <person name="Reynolds N.K."/>
            <person name="Stajich J.E."/>
            <person name="Barry K."/>
            <person name="Grigoriev I.V."/>
            <person name="Crous P."/>
            <person name="Smith M.E."/>
        </authorList>
    </citation>
    <scope>NUCLEOTIDE SEQUENCE</scope>
    <source>
        <strain evidence="3">RSA 567</strain>
    </source>
</reference>
<gene>
    <name evidence="3" type="ORF">H4R34_003951</name>
</gene>
<protein>
    <submittedName>
        <fullName evidence="3">Uncharacterized protein</fullName>
    </submittedName>
</protein>
<feature type="region of interest" description="Disordered" evidence="1">
    <location>
        <begin position="27"/>
        <end position="48"/>
    </location>
</feature>
<organism evidence="3 4">
    <name type="scientific">Dimargaris verticillata</name>
    <dbReference type="NCBI Taxonomy" id="2761393"/>
    <lineage>
        <taxon>Eukaryota</taxon>
        <taxon>Fungi</taxon>
        <taxon>Fungi incertae sedis</taxon>
        <taxon>Zoopagomycota</taxon>
        <taxon>Kickxellomycotina</taxon>
        <taxon>Dimargaritomycetes</taxon>
        <taxon>Dimargaritales</taxon>
        <taxon>Dimargaritaceae</taxon>
        <taxon>Dimargaris</taxon>
    </lineage>
</organism>
<evidence type="ECO:0000313" key="4">
    <source>
        <dbReference type="Proteomes" id="UP001151582"/>
    </source>
</evidence>
<evidence type="ECO:0000313" key="3">
    <source>
        <dbReference type="EMBL" id="KAJ1976524.1"/>
    </source>
</evidence>
<evidence type="ECO:0000256" key="1">
    <source>
        <dbReference type="SAM" id="MobiDB-lite"/>
    </source>
</evidence>
<keyword evidence="2" id="KW-0732">Signal</keyword>
<feature type="chain" id="PRO_5040841964" evidence="2">
    <location>
        <begin position="21"/>
        <end position="435"/>
    </location>
</feature>